<keyword evidence="5" id="KW-0067">ATP-binding</keyword>
<dbReference type="Pfam" id="PF00069">
    <property type="entry name" value="Pkinase"/>
    <property type="match status" value="1"/>
</dbReference>
<evidence type="ECO:0000259" key="7">
    <source>
        <dbReference type="PROSITE" id="PS50011"/>
    </source>
</evidence>
<keyword evidence="4 8" id="KW-0418">Kinase</keyword>
<organism evidence="8 9">
    <name type="scientific">Candidatus Blautia faecigallinarum</name>
    <dbReference type="NCBI Taxonomy" id="2838488"/>
    <lineage>
        <taxon>Bacteria</taxon>
        <taxon>Bacillati</taxon>
        <taxon>Bacillota</taxon>
        <taxon>Clostridia</taxon>
        <taxon>Lachnospirales</taxon>
        <taxon>Lachnospiraceae</taxon>
        <taxon>Blautia</taxon>
    </lineage>
</organism>
<feature type="transmembrane region" description="Helical" evidence="6">
    <location>
        <begin position="260"/>
        <end position="278"/>
    </location>
</feature>
<evidence type="ECO:0000256" key="1">
    <source>
        <dbReference type="ARBA" id="ARBA00012513"/>
    </source>
</evidence>
<dbReference type="SMART" id="SM00220">
    <property type="entry name" value="S_TKc"/>
    <property type="match status" value="1"/>
</dbReference>
<dbReference type="InterPro" id="IPR000719">
    <property type="entry name" value="Prot_kinase_dom"/>
</dbReference>
<keyword evidence="3" id="KW-0547">Nucleotide-binding</keyword>
<dbReference type="InterPro" id="IPR008271">
    <property type="entry name" value="Ser/Thr_kinase_AS"/>
</dbReference>
<reference evidence="8" key="1">
    <citation type="journal article" date="2021" name="PeerJ">
        <title>Extensive microbial diversity within the chicken gut microbiome revealed by metagenomics and culture.</title>
        <authorList>
            <person name="Gilroy R."/>
            <person name="Ravi A."/>
            <person name="Getino M."/>
            <person name="Pursley I."/>
            <person name="Horton D.L."/>
            <person name="Alikhan N.F."/>
            <person name="Baker D."/>
            <person name="Gharbi K."/>
            <person name="Hall N."/>
            <person name="Watson M."/>
            <person name="Adriaenssens E.M."/>
            <person name="Foster-Nyarko E."/>
            <person name="Jarju S."/>
            <person name="Secka A."/>
            <person name="Antonio M."/>
            <person name="Oren A."/>
            <person name="Chaudhuri R.R."/>
            <person name="La Ragione R."/>
            <person name="Hildebrand F."/>
            <person name="Pallen M.J."/>
        </authorList>
    </citation>
    <scope>NUCLEOTIDE SEQUENCE</scope>
    <source>
        <strain evidence="8">14324</strain>
    </source>
</reference>
<dbReference type="GO" id="GO:0005524">
    <property type="term" value="F:ATP binding"/>
    <property type="evidence" value="ECO:0007669"/>
    <property type="project" value="UniProtKB-KW"/>
</dbReference>
<keyword evidence="6" id="KW-0472">Membrane</keyword>
<keyword evidence="2" id="KW-0808">Transferase</keyword>
<dbReference type="SUPFAM" id="SSF56112">
    <property type="entry name" value="Protein kinase-like (PK-like)"/>
    <property type="match status" value="1"/>
</dbReference>
<comment type="caution">
    <text evidence="8">The sequence shown here is derived from an EMBL/GenBank/DDBJ whole genome shotgun (WGS) entry which is preliminary data.</text>
</comment>
<dbReference type="Proteomes" id="UP000824041">
    <property type="component" value="Unassembled WGS sequence"/>
</dbReference>
<evidence type="ECO:0000256" key="2">
    <source>
        <dbReference type="ARBA" id="ARBA00022679"/>
    </source>
</evidence>
<dbReference type="GO" id="GO:0004674">
    <property type="term" value="F:protein serine/threonine kinase activity"/>
    <property type="evidence" value="ECO:0007669"/>
    <property type="project" value="UniProtKB-KW"/>
</dbReference>
<dbReference type="PROSITE" id="PS50011">
    <property type="entry name" value="PROTEIN_KINASE_DOM"/>
    <property type="match status" value="1"/>
</dbReference>
<dbReference type="CDD" id="cd14014">
    <property type="entry name" value="STKc_PknB_like"/>
    <property type="match status" value="1"/>
</dbReference>
<dbReference type="EC" id="2.7.11.1" evidence="1"/>
<dbReference type="PANTHER" id="PTHR43289">
    <property type="entry name" value="MITOGEN-ACTIVATED PROTEIN KINASE KINASE KINASE 20-RELATED"/>
    <property type="match status" value="1"/>
</dbReference>
<evidence type="ECO:0000256" key="6">
    <source>
        <dbReference type="SAM" id="Phobius"/>
    </source>
</evidence>
<evidence type="ECO:0000256" key="4">
    <source>
        <dbReference type="ARBA" id="ARBA00022777"/>
    </source>
</evidence>
<gene>
    <name evidence="8" type="ORF">IAA21_11140</name>
</gene>
<reference evidence="8" key="2">
    <citation type="submission" date="2021-04" db="EMBL/GenBank/DDBJ databases">
        <authorList>
            <person name="Gilroy R."/>
        </authorList>
    </citation>
    <scope>NUCLEOTIDE SEQUENCE</scope>
    <source>
        <strain evidence="8">14324</strain>
    </source>
</reference>
<evidence type="ECO:0000313" key="9">
    <source>
        <dbReference type="Proteomes" id="UP000824041"/>
    </source>
</evidence>
<dbReference type="PANTHER" id="PTHR43289:SF6">
    <property type="entry name" value="SERINE_THREONINE-PROTEIN KINASE NEKL-3"/>
    <property type="match status" value="1"/>
</dbReference>
<keyword evidence="8" id="KW-0723">Serine/threonine-protein kinase</keyword>
<dbReference type="Gene3D" id="1.10.510.10">
    <property type="entry name" value="Transferase(Phosphotransferase) domain 1"/>
    <property type="match status" value="1"/>
</dbReference>
<name>A0A9D2DU91_9FIRM</name>
<accession>A0A9D2DU91</accession>
<sequence>MDDKIKNMEKDFFFSGFTVVKTLKDTGSKRIDQIYYTPRQTICMLKTYYGRNLSDVYIRLKSVRQENLAAVYDVLFWDGNTYVIEECIDGVTLAERLEHEGVFSEAEVIRITKMLCSALEVLHSQTPPLIHRDIKPGNVMLREDGTVKLIDFDTVRSHKEEASKDTIAMGTREYASPEHYGYGQTGAASDIYSMGVMMHELLTGKLLTEHKASYKGKLLPVIKRCIQVDAKKRFASVKELETALESCQKPWGFLMQDKKMFLYGGILLAAVFLGILYWQGTRETWPDLYKAYEEEESPFLLLENQRVDKGLKKLLGTKYSYVKECLQIIDTDVEYWDGDYFMKGAVPGLYSFMEASVLLSDDGEIACSFLEDDVCNYYASDERYYEQPNGNMMEWMLSFENKTIQFHQDPWEEGTGEISGTYLQEEPPGSLVLIKNENGGYEVEGRVSRGMYSGDIEGELERINPQQFLYRTGDEETGAKLKLLVYKDRVYAQTIQGVPGGLNVSFDGTYKKQ</sequence>
<keyword evidence="6" id="KW-1133">Transmembrane helix</keyword>
<protein>
    <recommendedName>
        <fullName evidence="1">non-specific serine/threonine protein kinase</fullName>
        <ecNumber evidence="1">2.7.11.1</ecNumber>
    </recommendedName>
</protein>
<dbReference type="EMBL" id="DXBU01000148">
    <property type="protein sequence ID" value="HIZ23332.1"/>
    <property type="molecule type" value="Genomic_DNA"/>
</dbReference>
<evidence type="ECO:0000256" key="5">
    <source>
        <dbReference type="ARBA" id="ARBA00022840"/>
    </source>
</evidence>
<evidence type="ECO:0000256" key="3">
    <source>
        <dbReference type="ARBA" id="ARBA00022741"/>
    </source>
</evidence>
<feature type="domain" description="Protein kinase" evidence="7">
    <location>
        <begin position="1"/>
        <end position="252"/>
    </location>
</feature>
<proteinExistence type="predicted"/>
<keyword evidence="6" id="KW-0812">Transmembrane</keyword>
<evidence type="ECO:0000313" key="8">
    <source>
        <dbReference type="EMBL" id="HIZ23332.1"/>
    </source>
</evidence>
<dbReference type="PROSITE" id="PS00108">
    <property type="entry name" value="PROTEIN_KINASE_ST"/>
    <property type="match status" value="1"/>
</dbReference>
<dbReference type="AlphaFoldDB" id="A0A9D2DU91"/>
<dbReference type="InterPro" id="IPR011009">
    <property type="entry name" value="Kinase-like_dom_sf"/>
</dbReference>